<accession>A0A0M3HP31</accession>
<dbReference type="WBParaSite" id="ALUE_0000357601-mRNA-1">
    <property type="protein sequence ID" value="ALUE_0000357601-mRNA-1"/>
    <property type="gene ID" value="ALUE_0000357601"/>
</dbReference>
<dbReference type="SUPFAM" id="SSF56436">
    <property type="entry name" value="C-type lectin-like"/>
    <property type="match status" value="1"/>
</dbReference>
<feature type="signal peptide" evidence="2">
    <location>
        <begin position="1"/>
        <end position="16"/>
    </location>
</feature>
<dbReference type="SMART" id="SM00034">
    <property type="entry name" value="CLECT"/>
    <property type="match status" value="1"/>
</dbReference>
<dbReference type="Gene3D" id="3.10.100.10">
    <property type="entry name" value="Mannose-Binding Protein A, subunit A"/>
    <property type="match status" value="1"/>
</dbReference>
<evidence type="ECO:0000313" key="4">
    <source>
        <dbReference type="Proteomes" id="UP000036681"/>
    </source>
</evidence>
<keyword evidence="2" id="KW-0732">Signal</keyword>
<reference evidence="5" key="1">
    <citation type="submission" date="2017-02" db="UniProtKB">
        <authorList>
            <consortium name="WormBaseParasite"/>
        </authorList>
    </citation>
    <scope>IDENTIFICATION</scope>
</reference>
<dbReference type="InterPro" id="IPR016187">
    <property type="entry name" value="CTDL_fold"/>
</dbReference>
<keyword evidence="4" id="KW-1185">Reference proteome</keyword>
<feature type="domain" description="C-type lectin" evidence="3">
    <location>
        <begin position="141"/>
        <end position="270"/>
    </location>
</feature>
<dbReference type="PANTHER" id="PTHR22801">
    <property type="entry name" value="LITHOSTATHINE"/>
    <property type="match status" value="1"/>
</dbReference>
<dbReference type="InterPro" id="IPR016186">
    <property type="entry name" value="C-type_lectin-like/link_sf"/>
</dbReference>
<feature type="region of interest" description="Disordered" evidence="1">
    <location>
        <begin position="334"/>
        <end position="365"/>
    </location>
</feature>
<evidence type="ECO:0000256" key="2">
    <source>
        <dbReference type="SAM" id="SignalP"/>
    </source>
</evidence>
<dbReference type="InterPro" id="IPR050801">
    <property type="entry name" value="Ca-Dep_Lectins_ImmuneDev"/>
</dbReference>
<dbReference type="PROSITE" id="PS50041">
    <property type="entry name" value="C_TYPE_LECTIN_2"/>
    <property type="match status" value="1"/>
</dbReference>
<evidence type="ECO:0000256" key="1">
    <source>
        <dbReference type="SAM" id="MobiDB-lite"/>
    </source>
</evidence>
<dbReference type="AlphaFoldDB" id="A0A0M3HP31"/>
<organism evidence="4 5">
    <name type="scientific">Ascaris lumbricoides</name>
    <name type="common">Giant roundworm</name>
    <dbReference type="NCBI Taxonomy" id="6252"/>
    <lineage>
        <taxon>Eukaryota</taxon>
        <taxon>Metazoa</taxon>
        <taxon>Ecdysozoa</taxon>
        <taxon>Nematoda</taxon>
        <taxon>Chromadorea</taxon>
        <taxon>Rhabditida</taxon>
        <taxon>Spirurina</taxon>
        <taxon>Ascaridomorpha</taxon>
        <taxon>Ascaridoidea</taxon>
        <taxon>Ascarididae</taxon>
        <taxon>Ascaris</taxon>
    </lineage>
</organism>
<dbReference type="CDD" id="cd00037">
    <property type="entry name" value="CLECT"/>
    <property type="match status" value="1"/>
</dbReference>
<proteinExistence type="predicted"/>
<protein>
    <submittedName>
        <fullName evidence="5">C-type lectin domain-containing protein</fullName>
    </submittedName>
</protein>
<feature type="compositionally biased region" description="Gly residues" evidence="1">
    <location>
        <begin position="353"/>
        <end position="362"/>
    </location>
</feature>
<dbReference type="Proteomes" id="UP000036681">
    <property type="component" value="Unplaced"/>
</dbReference>
<sequence>MFPILLLYGYVGSALATFCIPASKIPKSEFEYACQVLPYRTFFVGGRCFIAVTSTTPLQNPCGRAFMKRDLSTSPKLAVIDSEELLLALKQSNSFDPKKSYRVSVNTDGSQVFMASHQTSDYNYLCEVGGKETCPPGYEMWKGSCYRFFSDPKPFEEAIEICSQISAFSAMAAVDDESTNRFLASYARSFATSNDGTEDTAWLGEAYVDGGYWADVEDFNANDKISFYRWLSTSKGMYTQSTNHPTATNNAVYLYTTTNDVKGNAWFGYWGTADGSKYRKPFFCECKPIQGARNPQIKPIKPGAPIVPAAQDVLPQQTTPESDIELLMLDSSEAPDSDAKAPKRKLMKPAAGKPGGQDGSGGNPEEEALCEVLVPPASAFYEALLKTANRVDTFLASITDDADKCKRMFKKLDNLGSSCDALRNRAVGASAAC</sequence>
<dbReference type="PANTHER" id="PTHR22801:SF63">
    <property type="entry name" value="C-TYPE LECTIN DOMAIN-CONTAINING PROTEIN"/>
    <property type="match status" value="1"/>
</dbReference>
<evidence type="ECO:0000259" key="3">
    <source>
        <dbReference type="PROSITE" id="PS50041"/>
    </source>
</evidence>
<feature type="chain" id="PRO_5005656590" evidence="2">
    <location>
        <begin position="17"/>
        <end position="433"/>
    </location>
</feature>
<name>A0A0M3HP31_ASCLU</name>
<evidence type="ECO:0000313" key="5">
    <source>
        <dbReference type="WBParaSite" id="ALUE_0000357601-mRNA-1"/>
    </source>
</evidence>
<dbReference type="InterPro" id="IPR001304">
    <property type="entry name" value="C-type_lectin-like"/>
</dbReference>